<keyword evidence="3" id="KW-1185">Reference proteome</keyword>
<reference evidence="2 3" key="1">
    <citation type="submission" date="2019-04" db="EMBL/GenBank/DDBJ databases">
        <title>Microbes associate with the intestines of laboratory mice.</title>
        <authorList>
            <person name="Navarre W."/>
            <person name="Wong E."/>
            <person name="Huang K.C."/>
            <person name="Tropini C."/>
            <person name="Ng K."/>
            <person name="Yu B."/>
        </authorList>
    </citation>
    <scope>NUCLEOTIDE SEQUENCE [LARGE SCALE GENOMIC DNA]</scope>
    <source>
        <strain evidence="2 3">NM83_B4-11</strain>
    </source>
</reference>
<dbReference type="InterPro" id="IPR029062">
    <property type="entry name" value="Class_I_gatase-like"/>
</dbReference>
<evidence type="ECO:0000259" key="1">
    <source>
        <dbReference type="Pfam" id="PF00117"/>
    </source>
</evidence>
<evidence type="ECO:0000313" key="3">
    <source>
        <dbReference type="Proteomes" id="UP000308038"/>
    </source>
</evidence>
<feature type="domain" description="Glutamine amidotransferase" evidence="1">
    <location>
        <begin position="40"/>
        <end position="205"/>
    </location>
</feature>
<evidence type="ECO:0000313" key="2">
    <source>
        <dbReference type="EMBL" id="THG40082.1"/>
    </source>
</evidence>
<dbReference type="PROSITE" id="PS51273">
    <property type="entry name" value="GATASE_TYPE_1"/>
    <property type="match status" value="1"/>
</dbReference>
<name>A0ABY2QHN2_9SPHN</name>
<protein>
    <submittedName>
        <fullName evidence="2">Type 1 glutamine amidotransferase</fullName>
    </submittedName>
</protein>
<dbReference type="InterPro" id="IPR017926">
    <property type="entry name" value="GATASE"/>
</dbReference>
<dbReference type="PANTHER" id="PTHR42695:SF5">
    <property type="entry name" value="GLUTAMINE AMIDOTRANSFERASE YLR126C-RELATED"/>
    <property type="match status" value="1"/>
</dbReference>
<comment type="caution">
    <text evidence="2">The sequence shown here is derived from an EMBL/GenBank/DDBJ whole genome shotgun (WGS) entry which is preliminary data.</text>
</comment>
<dbReference type="EMBL" id="SSTI01000005">
    <property type="protein sequence ID" value="THG40082.1"/>
    <property type="molecule type" value="Genomic_DNA"/>
</dbReference>
<accession>A0ABY2QHN2</accession>
<keyword evidence="2" id="KW-0315">Glutamine amidotransferase</keyword>
<dbReference type="PANTHER" id="PTHR42695">
    <property type="entry name" value="GLUTAMINE AMIDOTRANSFERASE YLR126C-RELATED"/>
    <property type="match status" value="1"/>
</dbReference>
<dbReference type="RefSeq" id="WP_136451329.1">
    <property type="nucleotide sequence ID" value="NZ_SSTI01000005.1"/>
</dbReference>
<proteinExistence type="predicted"/>
<gene>
    <name evidence="2" type="ORF">E5988_07790</name>
</gene>
<dbReference type="SUPFAM" id="SSF52317">
    <property type="entry name" value="Class I glutamine amidotransferase-like"/>
    <property type="match status" value="1"/>
</dbReference>
<dbReference type="Pfam" id="PF00117">
    <property type="entry name" value="GATase"/>
    <property type="match status" value="1"/>
</dbReference>
<sequence length="281" mass="30999">MNHFLVAESETPEEREARRRYVGKSAGETYAATLRQLAPGCSIELVEPADEGAPSFRPDELKRYDAVFLSGSPLHVYQKTPAVERQLDFMHAVFRAGTPSFGSCAGLQVAVAAAGGSVRPMPQRMEAAISRRITRTAAGHDHLLLHGRAPTWDAPAVHTDEVERLPEGGIHLAGNDVTNVQAAEISHERGIFWGVQYHPELSLREIAVALRRQAATLIEAGLAEQEEDVEGRSVLLERLHYAPQSRSLRWMLGVNGEFADETGRRRELNNFIAALPAIDRR</sequence>
<dbReference type="CDD" id="cd01741">
    <property type="entry name" value="GATase1_1"/>
    <property type="match status" value="1"/>
</dbReference>
<dbReference type="InterPro" id="IPR044992">
    <property type="entry name" value="ChyE-like"/>
</dbReference>
<dbReference type="Proteomes" id="UP000308038">
    <property type="component" value="Unassembled WGS sequence"/>
</dbReference>
<dbReference type="Gene3D" id="3.40.50.880">
    <property type="match status" value="1"/>
</dbReference>
<organism evidence="2 3">
    <name type="scientific">Sphingomonas olei</name>
    <dbReference type="NCBI Taxonomy" id="1886787"/>
    <lineage>
        <taxon>Bacteria</taxon>
        <taxon>Pseudomonadati</taxon>
        <taxon>Pseudomonadota</taxon>
        <taxon>Alphaproteobacteria</taxon>
        <taxon>Sphingomonadales</taxon>
        <taxon>Sphingomonadaceae</taxon>
        <taxon>Sphingomonas</taxon>
    </lineage>
</organism>